<dbReference type="VEuPathDB" id="ToxoDB:EMH_0031150"/>
<evidence type="ECO:0000256" key="1">
    <source>
        <dbReference type="SAM" id="MobiDB-lite"/>
    </source>
</evidence>
<evidence type="ECO:0000313" key="4">
    <source>
        <dbReference type="Proteomes" id="UP000030744"/>
    </source>
</evidence>
<feature type="transmembrane region" description="Helical" evidence="2">
    <location>
        <begin position="115"/>
        <end position="135"/>
    </location>
</feature>
<gene>
    <name evidence="3" type="ORF">EMH_0031150</name>
</gene>
<feature type="compositionally biased region" description="Basic residues" evidence="1">
    <location>
        <begin position="73"/>
        <end position="82"/>
    </location>
</feature>
<sequence>MASAFSEINTARKGIDVNELIEGKESETRKIPPRKKNIHKESMASAFSEINTARKGIDVNELIEGKESETRKIPPRKKKIHKKETADKSSELDAGKKKNLEEQWKQIVTALEGSAAAALPSLLGLAAAFLAVAAAL</sequence>
<proteinExistence type="predicted"/>
<reference evidence="3" key="1">
    <citation type="submission" date="2013-10" db="EMBL/GenBank/DDBJ databases">
        <title>Genomic analysis of the causative agents of coccidiosis in chickens.</title>
        <authorList>
            <person name="Reid A.J."/>
            <person name="Blake D."/>
            <person name="Billington K."/>
            <person name="Browne H."/>
            <person name="Dunn M."/>
            <person name="Hung S."/>
            <person name="Kawahara F."/>
            <person name="Miranda-Saavedra D."/>
            <person name="Mourier T."/>
            <person name="Nagra H."/>
            <person name="Otto T.D."/>
            <person name="Rawlings N."/>
            <person name="Sanchez A."/>
            <person name="Sanders M."/>
            <person name="Subramaniam C."/>
            <person name="Tay Y."/>
            <person name="Dear P."/>
            <person name="Doerig C."/>
            <person name="Gruber A."/>
            <person name="Parkinson J."/>
            <person name="Shirley M."/>
            <person name="Wan K.L."/>
            <person name="Berriman M."/>
            <person name="Tomley F."/>
            <person name="Pain A."/>
        </authorList>
    </citation>
    <scope>NUCLEOTIDE SEQUENCE [LARGE SCALE GENOMIC DNA]</scope>
    <source>
        <strain evidence="3">Houghton</strain>
    </source>
</reference>
<keyword evidence="2" id="KW-1133">Transmembrane helix</keyword>
<feature type="compositionally biased region" description="Basic and acidic residues" evidence="1">
    <location>
        <begin position="83"/>
        <end position="97"/>
    </location>
</feature>
<accession>U6JV43</accession>
<feature type="region of interest" description="Disordered" evidence="1">
    <location>
        <begin position="64"/>
        <end position="97"/>
    </location>
</feature>
<keyword evidence="4" id="KW-1185">Reference proteome</keyword>
<evidence type="ECO:0000313" key="3">
    <source>
        <dbReference type="EMBL" id="CDJ27368.1"/>
    </source>
</evidence>
<dbReference type="EMBL" id="HG679455">
    <property type="protein sequence ID" value="CDJ27368.1"/>
    <property type="molecule type" value="Genomic_DNA"/>
</dbReference>
<dbReference type="AlphaFoldDB" id="U6JV43"/>
<dbReference type="RefSeq" id="XP_013349946.1">
    <property type="nucleotide sequence ID" value="XM_013494492.1"/>
</dbReference>
<keyword evidence="2" id="KW-0812">Transmembrane</keyword>
<dbReference type="Proteomes" id="UP000030744">
    <property type="component" value="Unassembled WGS sequence"/>
</dbReference>
<evidence type="ECO:0000256" key="2">
    <source>
        <dbReference type="SAM" id="Phobius"/>
    </source>
</evidence>
<protein>
    <submittedName>
        <fullName evidence="3">SAG family member</fullName>
    </submittedName>
</protein>
<name>U6JV43_9EIME</name>
<organism evidence="3 4">
    <name type="scientific">Eimeria mitis</name>
    <dbReference type="NCBI Taxonomy" id="44415"/>
    <lineage>
        <taxon>Eukaryota</taxon>
        <taxon>Sar</taxon>
        <taxon>Alveolata</taxon>
        <taxon>Apicomplexa</taxon>
        <taxon>Conoidasida</taxon>
        <taxon>Coccidia</taxon>
        <taxon>Eucoccidiorida</taxon>
        <taxon>Eimeriorina</taxon>
        <taxon>Eimeriidae</taxon>
        <taxon>Eimeria</taxon>
    </lineage>
</organism>
<reference evidence="3" key="2">
    <citation type="submission" date="2013-10" db="EMBL/GenBank/DDBJ databases">
        <authorList>
            <person name="Aslett M."/>
        </authorList>
    </citation>
    <scope>NUCLEOTIDE SEQUENCE [LARGE SCALE GENOMIC DNA]</scope>
    <source>
        <strain evidence="3">Houghton</strain>
    </source>
</reference>
<dbReference type="GeneID" id="25377936"/>
<keyword evidence="2" id="KW-0472">Membrane</keyword>